<dbReference type="GO" id="GO:0005524">
    <property type="term" value="F:ATP binding"/>
    <property type="evidence" value="ECO:0007669"/>
    <property type="project" value="UniProtKB-UniRule"/>
</dbReference>
<evidence type="ECO:0000256" key="12">
    <source>
        <dbReference type="SAM" id="MobiDB-lite"/>
    </source>
</evidence>
<dbReference type="Gene3D" id="1.20.930.20">
    <property type="entry name" value="Adaptor protein Cbl, N-terminal domain"/>
    <property type="match status" value="1"/>
</dbReference>
<comment type="cofactor">
    <cofactor evidence="1">
        <name>a divalent metal cation</name>
        <dbReference type="ChEBI" id="CHEBI:60240"/>
    </cofactor>
</comment>
<evidence type="ECO:0000256" key="8">
    <source>
        <dbReference type="ARBA" id="ARBA00022840"/>
    </source>
</evidence>
<dbReference type="Proteomes" id="UP001341281">
    <property type="component" value="Chromosome 09"/>
</dbReference>
<dbReference type="GO" id="GO:0004674">
    <property type="term" value="F:protein serine/threonine kinase activity"/>
    <property type="evidence" value="ECO:0007669"/>
    <property type="project" value="UniProtKB-KW"/>
</dbReference>
<dbReference type="AlphaFoldDB" id="A0AAQ3XCH2"/>
<name>A0AAQ3XCH2_PASNO</name>
<feature type="non-terminal residue" evidence="14">
    <location>
        <position position="1"/>
    </location>
</feature>
<feature type="binding site" evidence="11">
    <location>
        <position position="257"/>
    </location>
    <ligand>
        <name>ATP</name>
        <dbReference type="ChEBI" id="CHEBI:30616"/>
    </ligand>
</feature>
<evidence type="ECO:0000313" key="14">
    <source>
        <dbReference type="EMBL" id="WVZ92846.1"/>
    </source>
</evidence>
<dbReference type="PROSITE" id="PS50011">
    <property type="entry name" value="PROTEIN_KINASE_DOM"/>
    <property type="match status" value="1"/>
</dbReference>
<dbReference type="Pfam" id="PF19584">
    <property type="entry name" value="MCAfunc"/>
    <property type="match status" value="1"/>
</dbReference>
<keyword evidence="7" id="KW-0418">Kinase</keyword>
<dbReference type="PROSITE" id="PS00107">
    <property type="entry name" value="PROTEIN_KINASE_ATP"/>
    <property type="match status" value="1"/>
</dbReference>
<dbReference type="EC" id="2.7.11.1" evidence="2"/>
<dbReference type="InterPro" id="IPR017441">
    <property type="entry name" value="Protein_kinase_ATP_BS"/>
</dbReference>
<protein>
    <recommendedName>
        <fullName evidence="2">non-specific serine/threonine protein kinase</fullName>
        <ecNumber evidence="2">2.7.11.1</ecNumber>
    </recommendedName>
</protein>
<dbReference type="InterPro" id="IPR008271">
    <property type="entry name" value="Ser/Thr_kinase_AS"/>
</dbReference>
<evidence type="ECO:0000256" key="10">
    <source>
        <dbReference type="ARBA" id="ARBA00048679"/>
    </source>
</evidence>
<evidence type="ECO:0000256" key="1">
    <source>
        <dbReference type="ARBA" id="ARBA00001968"/>
    </source>
</evidence>
<keyword evidence="5" id="KW-0479">Metal-binding</keyword>
<evidence type="ECO:0000256" key="2">
    <source>
        <dbReference type="ARBA" id="ARBA00012513"/>
    </source>
</evidence>
<dbReference type="Pfam" id="PF26138">
    <property type="entry name" value="DUF8040"/>
    <property type="match status" value="1"/>
</dbReference>
<organism evidence="14 15">
    <name type="scientific">Paspalum notatum var. saurae</name>
    <dbReference type="NCBI Taxonomy" id="547442"/>
    <lineage>
        <taxon>Eukaryota</taxon>
        <taxon>Viridiplantae</taxon>
        <taxon>Streptophyta</taxon>
        <taxon>Embryophyta</taxon>
        <taxon>Tracheophyta</taxon>
        <taxon>Spermatophyta</taxon>
        <taxon>Magnoliopsida</taxon>
        <taxon>Liliopsida</taxon>
        <taxon>Poales</taxon>
        <taxon>Poaceae</taxon>
        <taxon>PACMAD clade</taxon>
        <taxon>Panicoideae</taxon>
        <taxon>Andropogonodae</taxon>
        <taxon>Paspaleae</taxon>
        <taxon>Paspalinae</taxon>
        <taxon>Paspalum</taxon>
    </lineage>
</organism>
<dbReference type="InterPro" id="IPR000719">
    <property type="entry name" value="Prot_kinase_dom"/>
</dbReference>
<keyword evidence="8 11" id="KW-0067">ATP-binding</keyword>
<dbReference type="CDD" id="cd21037">
    <property type="entry name" value="MLKL_NTD"/>
    <property type="match status" value="1"/>
</dbReference>
<feature type="region of interest" description="Disordered" evidence="12">
    <location>
        <begin position="799"/>
        <end position="909"/>
    </location>
</feature>
<dbReference type="PROSITE" id="PS00108">
    <property type="entry name" value="PROTEIN_KINASE_ST"/>
    <property type="match status" value="1"/>
</dbReference>
<evidence type="ECO:0000256" key="3">
    <source>
        <dbReference type="ARBA" id="ARBA00022527"/>
    </source>
</evidence>
<dbReference type="FunFam" id="1.10.510.10:FF:001023">
    <property type="entry name" value="Os07g0541700 protein"/>
    <property type="match status" value="1"/>
</dbReference>
<comment type="catalytic activity">
    <reaction evidence="9">
        <text>L-threonyl-[protein] + ATP = O-phospho-L-threonyl-[protein] + ADP + H(+)</text>
        <dbReference type="Rhea" id="RHEA:46608"/>
        <dbReference type="Rhea" id="RHEA-COMP:11060"/>
        <dbReference type="Rhea" id="RHEA-COMP:11605"/>
        <dbReference type="ChEBI" id="CHEBI:15378"/>
        <dbReference type="ChEBI" id="CHEBI:30013"/>
        <dbReference type="ChEBI" id="CHEBI:30616"/>
        <dbReference type="ChEBI" id="CHEBI:61977"/>
        <dbReference type="ChEBI" id="CHEBI:456216"/>
        <dbReference type="EC" id="2.7.11.1"/>
    </reaction>
</comment>
<evidence type="ECO:0000313" key="15">
    <source>
        <dbReference type="Proteomes" id="UP001341281"/>
    </source>
</evidence>
<evidence type="ECO:0000256" key="11">
    <source>
        <dbReference type="PROSITE-ProRule" id="PRU10141"/>
    </source>
</evidence>
<proteinExistence type="predicted"/>
<dbReference type="InterPro" id="IPR059179">
    <property type="entry name" value="MLKL-like_MCAfunc"/>
</dbReference>
<keyword evidence="4" id="KW-0808">Transferase</keyword>
<keyword evidence="3" id="KW-0723">Serine/threonine-protein kinase</keyword>
<dbReference type="InterPro" id="IPR011009">
    <property type="entry name" value="Kinase-like_dom_sf"/>
</dbReference>
<dbReference type="PANTHER" id="PTHR27006:SF614">
    <property type="entry name" value="PROTEIN KINASE DOMAIN-CONTAINING PROTEIN"/>
    <property type="match status" value="1"/>
</dbReference>
<feature type="compositionally biased region" description="Basic and acidic residues" evidence="12">
    <location>
        <begin position="881"/>
        <end position="894"/>
    </location>
</feature>
<evidence type="ECO:0000256" key="5">
    <source>
        <dbReference type="ARBA" id="ARBA00022723"/>
    </source>
</evidence>
<gene>
    <name evidence="14" type="ORF">U9M48_038884</name>
</gene>
<evidence type="ECO:0000259" key="13">
    <source>
        <dbReference type="PROSITE" id="PS50011"/>
    </source>
</evidence>
<dbReference type="InterPro" id="IPR036537">
    <property type="entry name" value="Adaptor_Cbl_N_dom_sf"/>
</dbReference>
<dbReference type="PANTHER" id="PTHR27006">
    <property type="entry name" value="PROMASTIGOTE SURFACE ANTIGEN PROTEIN PSA"/>
    <property type="match status" value="1"/>
</dbReference>
<dbReference type="SUPFAM" id="SSF56112">
    <property type="entry name" value="Protein kinase-like (PK-like)"/>
    <property type="match status" value="2"/>
</dbReference>
<evidence type="ECO:0000256" key="9">
    <source>
        <dbReference type="ARBA" id="ARBA00047899"/>
    </source>
</evidence>
<dbReference type="SMART" id="SM00220">
    <property type="entry name" value="S_TKc"/>
    <property type="match status" value="1"/>
</dbReference>
<dbReference type="Gene3D" id="3.30.200.20">
    <property type="entry name" value="Phosphorylase Kinase, domain 1"/>
    <property type="match status" value="1"/>
</dbReference>
<dbReference type="Gene3D" id="1.10.510.10">
    <property type="entry name" value="Transferase(Phosphotransferase) domain 1"/>
    <property type="match status" value="1"/>
</dbReference>
<dbReference type="GO" id="GO:0007166">
    <property type="term" value="P:cell surface receptor signaling pathway"/>
    <property type="evidence" value="ECO:0007669"/>
    <property type="project" value="InterPro"/>
</dbReference>
<dbReference type="FunFam" id="3.30.200.20:FF:000466">
    <property type="entry name" value="Putative LRR receptor-like serine/threonine-protein kinase"/>
    <property type="match status" value="1"/>
</dbReference>
<dbReference type="GO" id="GO:0046872">
    <property type="term" value="F:metal ion binding"/>
    <property type="evidence" value="ECO:0007669"/>
    <property type="project" value="UniProtKB-KW"/>
</dbReference>
<reference evidence="14 15" key="1">
    <citation type="submission" date="2024-02" db="EMBL/GenBank/DDBJ databases">
        <title>High-quality chromosome-scale genome assembly of Pensacola bahiagrass (Paspalum notatum Flugge var. saurae).</title>
        <authorList>
            <person name="Vega J.M."/>
            <person name="Podio M."/>
            <person name="Orjuela J."/>
            <person name="Siena L.A."/>
            <person name="Pessino S.C."/>
            <person name="Combes M.C."/>
            <person name="Mariac C."/>
            <person name="Albertini E."/>
            <person name="Pupilli F."/>
            <person name="Ortiz J.P.A."/>
            <person name="Leblanc O."/>
        </authorList>
    </citation>
    <scope>NUCLEOTIDE SEQUENCE [LARGE SCALE GENOMIC DNA]</scope>
    <source>
        <strain evidence="14">R1</strain>
        <tissue evidence="14">Leaf</tissue>
    </source>
</reference>
<evidence type="ECO:0000256" key="6">
    <source>
        <dbReference type="ARBA" id="ARBA00022741"/>
    </source>
</evidence>
<sequence length="984" mass="110372">TKPKKEKINSLGIRLMPSHDILRSTLIDWKHHKSRTLRSISYVLTLANKERLHPTLPVGIAIGAKDGNLPRGLDAYNHVQIVDDLLEKLQTPEMMQHSEIRNGFNELEEILREAYMLVTSCQNNNYVYHLFTGKKKADQFRALQNRIDSCLQVFPLISHIGTSDRLDKILEIIRHPHSQAEREVPGLFTGGSSCDTRTEVSGEVKICSVQYEESFKFNLSQLADATNNFSGENKIGEGIFGCVYKGQLHDGVVVAVKRCSELRSAQDLEFQNEICFLTKLEHTSIVKILGACMQGRERILVYEYMPNGSLNALISGAMDWPTRSQIIKGIAEGLLYLHKYSGLHIIHGDLKPSNILLDINMKPKISDFGLARTYNPAVDQEFTDRVVGSMGFIAPECRERRLFSVKSDVSGFGSLLLELNAPREMWRNFFSRKRRDDEEMESVMHWLASNSSHERTPIHTSILSGNKHVEELLQGHEVRARRELRMEKEIFYKLVKVFRDSNLLTNSREVSVEEQLAIFLFCLSTNASNRTIQERFQHSGETISRYFNAVLEAVVSLSSRIIQLPTINTPIQISSNPKFMPYFKDCIGAIDGTHVPITICPSLQDPYRNRKGGLSQNVMVACDFKCQFVHVSAGWEGSASDARVLQDALAHGFYVPSGKYYLVDAGYANTPNFIALFRNVRYHLQEQGRSNQRPNNAKELFNLRHAQLRNHVERIIGVLKMRFPILKCASYYPIDAQSDIVIASCVVHNFIKQNDGSDNWLNQNSMQVNPTEIVDVPDGDEEYEDDVLSMNERRRAGNIRRNQIAEARGEQAAAGGEAARGEQAAAGEAAEVEQAAAGEAAEVEQAAGGEAAEVEQAAGGELTEREKGAGREPAAAASKELGGRRPREEREKGAGGKISAGREASSRREPNTLAQTKVFNTVKILWVPKQALRCIHIALLCVEENPEHRPTMQEVVHMLSCQNVVLPKPQCPAYLWTEMARAHS</sequence>
<dbReference type="Pfam" id="PF13359">
    <property type="entry name" value="DDE_Tnp_4"/>
    <property type="match status" value="1"/>
</dbReference>
<dbReference type="InterPro" id="IPR058353">
    <property type="entry name" value="DUF8040"/>
</dbReference>
<evidence type="ECO:0000256" key="7">
    <source>
        <dbReference type="ARBA" id="ARBA00022777"/>
    </source>
</evidence>
<dbReference type="EMBL" id="CP144753">
    <property type="protein sequence ID" value="WVZ92846.1"/>
    <property type="molecule type" value="Genomic_DNA"/>
</dbReference>
<dbReference type="InterPro" id="IPR045766">
    <property type="entry name" value="MCAfunc"/>
</dbReference>
<keyword evidence="15" id="KW-1185">Reference proteome</keyword>
<dbReference type="Pfam" id="PF00069">
    <property type="entry name" value="Pkinase"/>
    <property type="match status" value="1"/>
</dbReference>
<feature type="compositionally biased region" description="Low complexity" evidence="12">
    <location>
        <begin position="810"/>
        <end position="861"/>
    </location>
</feature>
<evidence type="ECO:0000256" key="4">
    <source>
        <dbReference type="ARBA" id="ARBA00022679"/>
    </source>
</evidence>
<feature type="domain" description="Protein kinase" evidence="13">
    <location>
        <begin position="229"/>
        <end position="547"/>
    </location>
</feature>
<dbReference type="InterPro" id="IPR027806">
    <property type="entry name" value="HARBI1_dom"/>
</dbReference>
<keyword evidence="6 11" id="KW-0547">Nucleotide-binding</keyword>
<accession>A0AAQ3XCH2</accession>
<comment type="catalytic activity">
    <reaction evidence="10">
        <text>L-seryl-[protein] + ATP = O-phospho-L-seryl-[protein] + ADP + H(+)</text>
        <dbReference type="Rhea" id="RHEA:17989"/>
        <dbReference type="Rhea" id="RHEA-COMP:9863"/>
        <dbReference type="Rhea" id="RHEA-COMP:11604"/>
        <dbReference type="ChEBI" id="CHEBI:15378"/>
        <dbReference type="ChEBI" id="CHEBI:29999"/>
        <dbReference type="ChEBI" id="CHEBI:30616"/>
        <dbReference type="ChEBI" id="CHEBI:83421"/>
        <dbReference type="ChEBI" id="CHEBI:456216"/>
        <dbReference type="EC" id="2.7.11.1"/>
    </reaction>
</comment>